<dbReference type="GO" id="GO:0043484">
    <property type="term" value="P:regulation of RNA splicing"/>
    <property type="evidence" value="ECO:0007669"/>
    <property type="project" value="InterPro"/>
</dbReference>
<name>A0AAQ4DRA3_AMBAM</name>
<evidence type="ECO:0000313" key="3">
    <source>
        <dbReference type="Proteomes" id="UP001321473"/>
    </source>
</evidence>
<feature type="region of interest" description="Disordered" evidence="1">
    <location>
        <begin position="641"/>
        <end position="666"/>
    </location>
</feature>
<feature type="region of interest" description="Disordered" evidence="1">
    <location>
        <begin position="483"/>
        <end position="604"/>
    </location>
</feature>
<feature type="compositionally biased region" description="Low complexity" evidence="1">
    <location>
        <begin position="504"/>
        <end position="515"/>
    </location>
</feature>
<feature type="compositionally biased region" description="Low complexity" evidence="1">
    <location>
        <begin position="60"/>
        <end position="72"/>
    </location>
</feature>
<organism evidence="2 3">
    <name type="scientific">Amblyomma americanum</name>
    <name type="common">Lone star tick</name>
    <dbReference type="NCBI Taxonomy" id="6943"/>
    <lineage>
        <taxon>Eukaryota</taxon>
        <taxon>Metazoa</taxon>
        <taxon>Ecdysozoa</taxon>
        <taxon>Arthropoda</taxon>
        <taxon>Chelicerata</taxon>
        <taxon>Arachnida</taxon>
        <taxon>Acari</taxon>
        <taxon>Parasitiformes</taxon>
        <taxon>Ixodida</taxon>
        <taxon>Ixodoidea</taxon>
        <taxon>Ixodidae</taxon>
        <taxon>Amblyomminae</taxon>
        <taxon>Amblyomma</taxon>
    </lineage>
</organism>
<reference evidence="2 3" key="1">
    <citation type="journal article" date="2023" name="Arcadia Sci">
        <title>De novo assembly of a long-read Amblyomma americanum tick genome.</title>
        <authorList>
            <person name="Chou S."/>
            <person name="Poskanzer K.E."/>
            <person name="Rollins M."/>
            <person name="Thuy-Boun P.S."/>
        </authorList>
    </citation>
    <scope>NUCLEOTIDE SEQUENCE [LARGE SCALE GENOMIC DNA]</scope>
    <source>
        <strain evidence="2">F_SG_1</strain>
        <tissue evidence="2">Salivary glands</tissue>
    </source>
</reference>
<comment type="caution">
    <text evidence="2">The sequence shown here is derived from an EMBL/GenBank/DDBJ whole genome shotgun (WGS) entry which is preliminary data.</text>
</comment>
<feature type="compositionally biased region" description="Pro residues" evidence="1">
    <location>
        <begin position="36"/>
        <end position="46"/>
    </location>
</feature>
<dbReference type="AlphaFoldDB" id="A0AAQ4DRA3"/>
<feature type="region of interest" description="Disordered" evidence="1">
    <location>
        <begin position="1"/>
        <end position="130"/>
    </location>
</feature>
<feature type="compositionally biased region" description="Basic residues" evidence="1">
    <location>
        <begin position="532"/>
        <end position="544"/>
    </location>
</feature>
<accession>A0AAQ4DRA3</accession>
<dbReference type="InterPro" id="IPR032922">
    <property type="entry name" value="SON"/>
</dbReference>
<dbReference type="GO" id="GO:0003723">
    <property type="term" value="F:RNA binding"/>
    <property type="evidence" value="ECO:0007669"/>
    <property type="project" value="InterPro"/>
</dbReference>
<evidence type="ECO:0000313" key="2">
    <source>
        <dbReference type="EMBL" id="KAK8764993.1"/>
    </source>
</evidence>
<gene>
    <name evidence="2" type="ORF">V5799_032401</name>
</gene>
<feature type="compositionally biased region" description="Basic residues" evidence="1">
    <location>
        <begin position="557"/>
        <end position="575"/>
    </location>
</feature>
<keyword evidence="3" id="KW-1185">Reference proteome</keyword>
<feature type="compositionally biased region" description="Pro residues" evidence="1">
    <location>
        <begin position="1"/>
        <end position="10"/>
    </location>
</feature>
<dbReference type="PANTHER" id="PTHR46528:SF1">
    <property type="entry name" value="PROTEIN SON"/>
    <property type="match status" value="1"/>
</dbReference>
<proteinExistence type="predicted"/>
<feature type="compositionally biased region" description="Pro residues" evidence="1">
    <location>
        <begin position="115"/>
        <end position="126"/>
    </location>
</feature>
<dbReference type="Proteomes" id="UP001321473">
    <property type="component" value="Unassembled WGS sequence"/>
</dbReference>
<feature type="compositionally biased region" description="Low complexity" evidence="1">
    <location>
        <begin position="98"/>
        <end position="114"/>
    </location>
</feature>
<dbReference type="EMBL" id="JARKHS020027841">
    <property type="protein sequence ID" value="KAK8764993.1"/>
    <property type="molecule type" value="Genomic_DNA"/>
</dbReference>
<dbReference type="PANTHER" id="PTHR46528">
    <property type="entry name" value="PROTEIN SON"/>
    <property type="match status" value="1"/>
</dbReference>
<protein>
    <submittedName>
        <fullName evidence="2">Uncharacterized protein</fullName>
    </submittedName>
</protein>
<feature type="region of interest" description="Disordered" evidence="1">
    <location>
        <begin position="427"/>
        <end position="454"/>
    </location>
</feature>
<sequence>MADAPPPIDAPPAADAPPADAPPPADASPAAAPPGADAPPPPPPLPADASPAGAPPAAAPPADASPAAAPPAAEAPPAPGTPTQQPPAAALPPPPVVAPVAPAAAPASGTATPTRQPPQPPQPPRPLAGVATPTRVAPQALRPPPCAQAAQAQRATMAAAVRAPPESMKREYVTAVKAYEQVVGPNIVRGKMFIESLPTMARLPQQGGMMPGMTKPGSNMPMGGMGPGQFGGYGQGGMPSMGGGGMPMMGGGMPMTGAGMPGMTGGGMPGMAGGGMPGMAGGVMPGGGMPGMAGGYGQQMPMGSYPGAPISAQQSREEFKQLMNTGTGVDFAKLADMGPEVKRLLDMGGQIDQIMEVAKRVEGAPMFPLPSGYADPAGYGGAPMIPGGGYDRQDMNMAGFGRPMAPGYGGGMSSAYSTERFPRDYGRASPDMGAQWNARRPKDDITGESRLPLKKQSLSRASDLLQRIREDIDEHRAENLLEKIRWDVMNNDAGPTDEGRVRRSSMSQGSRASSRNVRMAYEEEEDVGRGSPRPRRKQSRRLRKSSSSSSSEDRSQSRRSGRSSRGKRHKSRRRSSLPQDSSSSSSSGGRRSPRGKTGGKSIEFVRKLTERLSSSSLDEAPHDGLDEFRQKYMMIAKPGGIMRKESGREPWAAGCTGTAPRGRRPATSLMWAGFPHEAPCTDTRASHQRTAGSRARLTVLPLPRLQDLIERAP</sequence>
<feature type="compositionally biased region" description="Low complexity" evidence="1">
    <location>
        <begin position="576"/>
        <end position="590"/>
    </location>
</feature>
<dbReference type="GO" id="GO:0051726">
    <property type="term" value="P:regulation of cell cycle"/>
    <property type="evidence" value="ECO:0007669"/>
    <property type="project" value="InterPro"/>
</dbReference>
<evidence type="ECO:0000256" key="1">
    <source>
        <dbReference type="SAM" id="MobiDB-lite"/>
    </source>
</evidence>